<keyword evidence="8" id="KW-1185">Reference proteome</keyword>
<keyword evidence="5" id="KW-0812">Transmembrane</keyword>
<protein>
    <recommendedName>
        <fullName evidence="6">TNase-like domain-containing protein</fullName>
    </recommendedName>
</protein>
<keyword evidence="1" id="KW-0540">Nuclease</keyword>
<name>A0ABX5AAY9_RATRA</name>
<proteinExistence type="predicted"/>
<dbReference type="Gene3D" id="2.40.50.90">
    <property type="match status" value="1"/>
</dbReference>
<evidence type="ECO:0000313" key="7">
    <source>
        <dbReference type="EMBL" id="PPH74217.1"/>
    </source>
</evidence>
<feature type="compositionally biased region" description="Basic and acidic residues" evidence="4">
    <location>
        <begin position="38"/>
        <end position="49"/>
    </location>
</feature>
<comment type="caution">
    <text evidence="7">The sequence shown here is derived from an EMBL/GenBank/DDBJ whole genome shotgun (WGS) entry which is preliminary data.</text>
</comment>
<keyword evidence="5" id="KW-1133">Transmembrane helix</keyword>
<keyword evidence="3" id="KW-0378">Hydrolase</keyword>
<dbReference type="PROSITE" id="PS50830">
    <property type="entry name" value="TNASE_3"/>
    <property type="match status" value="1"/>
</dbReference>
<sequence>MARGREPPHRPCPRSRRHRPQPRSRDGRRHRALRATAHHRDSDGDGARRRLRLAEEPVTRRTRATLRHRRGRQLVPGVTVLGILALLGAIAWHGLGADDAGGAAPVPDSLPVGAEHVVVERVVDGDTVHVRTDSNEDLTVRLIGVDTPETVKPASPVQCFGPEASAQTKSLLPAGSSAYLEWDDSQGDTDRYGRAFAYLWYPGPDGTAHNLERELLAGGYAREYTYDRSAYRYQVSFVAEQATARAAGAGLWGACA</sequence>
<dbReference type="InterPro" id="IPR016071">
    <property type="entry name" value="Staphylococal_nuclease_OB-fold"/>
</dbReference>
<accession>A0ABX5AAY9</accession>
<evidence type="ECO:0000256" key="2">
    <source>
        <dbReference type="ARBA" id="ARBA00022759"/>
    </source>
</evidence>
<evidence type="ECO:0000256" key="1">
    <source>
        <dbReference type="ARBA" id="ARBA00022722"/>
    </source>
</evidence>
<dbReference type="Proteomes" id="UP000239698">
    <property type="component" value="Unassembled WGS sequence"/>
</dbReference>
<organism evidence="7 8">
    <name type="scientific">Rathayibacter rathayi</name>
    <name type="common">Corynebacterium rathayi</name>
    <dbReference type="NCBI Taxonomy" id="33887"/>
    <lineage>
        <taxon>Bacteria</taxon>
        <taxon>Bacillati</taxon>
        <taxon>Actinomycetota</taxon>
        <taxon>Actinomycetes</taxon>
        <taxon>Micrococcales</taxon>
        <taxon>Microbacteriaceae</taxon>
        <taxon>Rathayibacter</taxon>
    </lineage>
</organism>
<evidence type="ECO:0000256" key="4">
    <source>
        <dbReference type="SAM" id="MobiDB-lite"/>
    </source>
</evidence>
<dbReference type="InterPro" id="IPR002071">
    <property type="entry name" value="Thermonucl_AS"/>
</dbReference>
<dbReference type="SMART" id="SM00318">
    <property type="entry name" value="SNc"/>
    <property type="match status" value="1"/>
</dbReference>
<dbReference type="PANTHER" id="PTHR12302:SF3">
    <property type="entry name" value="SERINE_THREONINE-PROTEIN KINASE 31"/>
    <property type="match status" value="1"/>
</dbReference>
<dbReference type="Pfam" id="PF00565">
    <property type="entry name" value="SNase"/>
    <property type="match status" value="1"/>
</dbReference>
<feature type="region of interest" description="Disordered" evidence="4">
    <location>
        <begin position="1"/>
        <end position="49"/>
    </location>
</feature>
<feature type="domain" description="TNase-like" evidence="6">
    <location>
        <begin position="113"/>
        <end position="254"/>
    </location>
</feature>
<reference evidence="7 8" key="1">
    <citation type="submission" date="2018-02" db="EMBL/GenBank/DDBJ databases">
        <title>Bacteriophage NCPPB3778 and a type I-E CRISPR drive the evolution of the US Biological Select Agent, Rathayibacter toxicus.</title>
        <authorList>
            <person name="Davis E.W.II."/>
            <person name="Tabima J.F."/>
            <person name="Weisberg A.J."/>
            <person name="Lopes L.D."/>
            <person name="Wiseman M.S."/>
            <person name="Wiseman M.S."/>
            <person name="Pupko T."/>
            <person name="Belcher M.S."/>
            <person name="Sechler A.J."/>
            <person name="Tancos M.A."/>
            <person name="Schroeder B.K."/>
            <person name="Murray T.D."/>
            <person name="Luster D.G."/>
            <person name="Schneider W.L."/>
            <person name="Rogers E."/>
            <person name="Andreote F.D."/>
            <person name="Grunwald N.J."/>
            <person name="Putnam M.L."/>
            <person name="Chang J.H."/>
        </authorList>
    </citation>
    <scope>NUCLEOTIDE SEQUENCE [LARGE SCALE GENOMIC DNA]</scope>
    <source>
        <strain evidence="7 8">AY1D6</strain>
    </source>
</reference>
<evidence type="ECO:0000259" key="6">
    <source>
        <dbReference type="PROSITE" id="PS50830"/>
    </source>
</evidence>
<evidence type="ECO:0000313" key="8">
    <source>
        <dbReference type="Proteomes" id="UP000239698"/>
    </source>
</evidence>
<keyword evidence="5" id="KW-0472">Membrane</keyword>
<dbReference type="SUPFAM" id="SSF50199">
    <property type="entry name" value="Staphylococcal nuclease"/>
    <property type="match status" value="1"/>
</dbReference>
<feature type="transmembrane region" description="Helical" evidence="5">
    <location>
        <begin position="74"/>
        <end position="95"/>
    </location>
</feature>
<gene>
    <name evidence="7" type="ORF">C5C40_13160</name>
</gene>
<dbReference type="PANTHER" id="PTHR12302">
    <property type="entry name" value="EBNA2 BINDING PROTEIN P100"/>
    <property type="match status" value="1"/>
</dbReference>
<dbReference type="EMBL" id="PSVT01000037">
    <property type="protein sequence ID" value="PPH74217.1"/>
    <property type="molecule type" value="Genomic_DNA"/>
</dbReference>
<evidence type="ECO:0000256" key="3">
    <source>
        <dbReference type="ARBA" id="ARBA00022801"/>
    </source>
</evidence>
<dbReference type="InterPro" id="IPR035437">
    <property type="entry name" value="SNase_OB-fold_sf"/>
</dbReference>
<keyword evidence="2" id="KW-0255">Endonuclease</keyword>
<evidence type="ECO:0000256" key="5">
    <source>
        <dbReference type="SAM" id="Phobius"/>
    </source>
</evidence>
<feature type="compositionally biased region" description="Basic residues" evidence="4">
    <location>
        <begin position="11"/>
        <end position="37"/>
    </location>
</feature>
<dbReference type="PROSITE" id="PS01123">
    <property type="entry name" value="TNASE_1"/>
    <property type="match status" value="1"/>
</dbReference>